<sequence>MARKKTSQLPAEYGGFVLTFEPERTTWIAERFHSEMRLTESFSAVDWRFDHRELVFLVLEHEPLAIGGFALMEPMHGSGGSMKRKMRMHTPLLEFHPALSSNELKVVDLAARLSTPERMQRLDATDWHKLIAQVKACRPSDAAAIDLLIAKRTEQRLLPSGNQRYDRLNEQRDGLGLVLDIGKQDRAKTLKSLQVDRVDSATSILSLLDDVLIQERSLLEHDRRVFEQLFGEKNLPSQWANFDDQQGHKVRVTIVDKTALETVLGIDLIIYHTCYQSFLLLQYKRMTKNAKGKWTYPISPSSRLHDQLKKTRVFMNAAADTQAPAPTLWNYRLNEDPFFFKFCQEHSPTARNENLIPGITLSADHLSHFLTLPESEGEGDGRLVGYHNCPRYLNNTEFTQLAQMGWIGAGVQSAELMRKVLEANRAGNRSAMFAVIESPQDKSAMGRLRRR</sequence>
<name>A0ABQ6BUC7_9NEIS</name>
<evidence type="ECO:0000313" key="1">
    <source>
        <dbReference type="EMBL" id="GLS05278.1"/>
    </source>
</evidence>
<organism evidence="1 2">
    <name type="scientific">Chitiniphilus shinanonensis</name>
    <dbReference type="NCBI Taxonomy" id="553088"/>
    <lineage>
        <taxon>Bacteria</taxon>
        <taxon>Pseudomonadati</taxon>
        <taxon>Pseudomonadota</taxon>
        <taxon>Betaproteobacteria</taxon>
        <taxon>Neisseriales</taxon>
        <taxon>Chitinibacteraceae</taxon>
        <taxon>Chitiniphilus</taxon>
    </lineage>
</organism>
<reference evidence="2" key="1">
    <citation type="journal article" date="2019" name="Int. J. Syst. Evol. Microbiol.">
        <title>The Global Catalogue of Microorganisms (GCM) 10K type strain sequencing project: providing services to taxonomists for standard genome sequencing and annotation.</title>
        <authorList>
            <consortium name="The Broad Institute Genomics Platform"/>
            <consortium name="The Broad Institute Genome Sequencing Center for Infectious Disease"/>
            <person name="Wu L."/>
            <person name="Ma J."/>
        </authorList>
    </citation>
    <scope>NUCLEOTIDE SEQUENCE [LARGE SCALE GENOMIC DNA]</scope>
    <source>
        <strain evidence="2">NBRC 104970</strain>
    </source>
</reference>
<evidence type="ECO:0000313" key="2">
    <source>
        <dbReference type="Proteomes" id="UP001156836"/>
    </source>
</evidence>
<protein>
    <submittedName>
        <fullName evidence="1">Uncharacterized protein</fullName>
    </submittedName>
</protein>
<gene>
    <name evidence="1" type="ORF">GCM10007860_24280</name>
</gene>
<keyword evidence="2" id="KW-1185">Reference proteome</keyword>
<dbReference type="RefSeq" id="WP_018747194.1">
    <property type="nucleotide sequence ID" value="NZ_BSOZ01000040.1"/>
</dbReference>
<dbReference type="EMBL" id="BSOZ01000040">
    <property type="protein sequence ID" value="GLS05278.1"/>
    <property type="molecule type" value="Genomic_DNA"/>
</dbReference>
<proteinExistence type="predicted"/>
<dbReference type="Proteomes" id="UP001156836">
    <property type="component" value="Unassembled WGS sequence"/>
</dbReference>
<comment type="caution">
    <text evidence="1">The sequence shown here is derived from an EMBL/GenBank/DDBJ whole genome shotgun (WGS) entry which is preliminary data.</text>
</comment>
<accession>A0ABQ6BUC7</accession>